<dbReference type="PROSITE" id="PS51677">
    <property type="entry name" value="NODB"/>
    <property type="match status" value="1"/>
</dbReference>
<dbReference type="Pfam" id="PF01522">
    <property type="entry name" value="Polysacc_deac_1"/>
    <property type="match status" value="1"/>
</dbReference>
<dbReference type="PANTHER" id="PTHR47561:SF1">
    <property type="entry name" value="POLYSACCHARIDE DEACETYLASE FAMILY PROTEIN (AFU_ORTHOLOGUE AFUA_6G05030)"/>
    <property type="match status" value="1"/>
</dbReference>
<evidence type="ECO:0000313" key="3">
    <source>
        <dbReference type="Proteomes" id="UP000608530"/>
    </source>
</evidence>
<dbReference type="EMBL" id="JAEHOH010000002">
    <property type="protein sequence ID" value="MBK0417909.1"/>
    <property type="molecule type" value="Genomic_DNA"/>
</dbReference>
<dbReference type="GO" id="GO:0016810">
    <property type="term" value="F:hydrolase activity, acting on carbon-nitrogen (but not peptide) bonds"/>
    <property type="evidence" value="ECO:0007669"/>
    <property type="project" value="InterPro"/>
</dbReference>
<dbReference type="PANTHER" id="PTHR47561">
    <property type="entry name" value="POLYSACCHARIDE DEACETYLASE FAMILY PROTEIN (AFU_ORTHOLOGUE AFUA_6G05030)"/>
    <property type="match status" value="1"/>
</dbReference>
<dbReference type="Proteomes" id="UP000608530">
    <property type="component" value="Unassembled WGS sequence"/>
</dbReference>
<organism evidence="2 3">
    <name type="scientific">Leucobacter chromiisoli</name>
    <dbReference type="NCBI Taxonomy" id="2796471"/>
    <lineage>
        <taxon>Bacteria</taxon>
        <taxon>Bacillati</taxon>
        <taxon>Actinomycetota</taxon>
        <taxon>Actinomycetes</taxon>
        <taxon>Micrococcales</taxon>
        <taxon>Microbacteriaceae</taxon>
        <taxon>Leucobacter</taxon>
    </lineage>
</organism>
<dbReference type="RefSeq" id="WP_200113603.1">
    <property type="nucleotide sequence ID" value="NZ_JAEHOH010000002.1"/>
</dbReference>
<feature type="domain" description="NodB homology" evidence="1">
    <location>
        <begin position="29"/>
        <end position="267"/>
    </location>
</feature>
<accession>A0A934Q746</accession>
<dbReference type="SUPFAM" id="SSF88713">
    <property type="entry name" value="Glycoside hydrolase/deacetylase"/>
    <property type="match status" value="1"/>
</dbReference>
<protein>
    <submittedName>
        <fullName evidence="2">Polysaccharide deacetylase family protein</fullName>
    </submittedName>
</protein>
<reference evidence="2" key="1">
    <citation type="submission" date="2020-12" db="EMBL/GenBank/DDBJ databases">
        <title>Leucobacter sp. CAS1, isolated from Chromium sludge.</title>
        <authorList>
            <person name="Xu Z."/>
        </authorList>
    </citation>
    <scope>NUCLEOTIDE SEQUENCE</scope>
    <source>
        <strain evidence="2">CSA1</strain>
    </source>
</reference>
<dbReference type="InterPro" id="IPR002509">
    <property type="entry name" value="NODB_dom"/>
</dbReference>
<comment type="caution">
    <text evidence="2">The sequence shown here is derived from an EMBL/GenBank/DDBJ whole genome shotgun (WGS) entry which is preliminary data.</text>
</comment>
<proteinExistence type="predicted"/>
<dbReference type="GO" id="GO:0005975">
    <property type="term" value="P:carbohydrate metabolic process"/>
    <property type="evidence" value="ECO:0007669"/>
    <property type="project" value="InterPro"/>
</dbReference>
<evidence type="ECO:0000313" key="2">
    <source>
        <dbReference type="EMBL" id="MBK0417909.1"/>
    </source>
</evidence>
<name>A0A934Q746_9MICO</name>
<keyword evidence="3" id="KW-1185">Reference proteome</keyword>
<dbReference type="InterPro" id="IPR011330">
    <property type="entry name" value="Glyco_hydro/deAcase_b/a-brl"/>
</dbReference>
<gene>
    <name evidence="2" type="ORF">JD276_02515</name>
</gene>
<dbReference type="AlphaFoldDB" id="A0A934Q746"/>
<sequence length="267" mass="29335">MSGRRYFGLAFDLDGPSGDALVNGSIWRKPGYFAFGAYGPNRAVPRLLELLAGLGIRATFFTPAWVVRRWPELCLAIRDAGHELAGHGDRHEALFGLPADEQRGILERAQQTFLDVLGAEAHGFRAPSGDLDATTIALLGEHGYRYSSSFRSGDLPFRHEVNGLAELPAKSLFDDYAAFAYTRSPNFPAGLDRIADYGAVFRSWREEAVAGADEGVPVTSIWHPKIIGTPGRLVLLERFLRELRHEHGIRVTRCDEIVADYLGVGAA</sequence>
<evidence type="ECO:0000259" key="1">
    <source>
        <dbReference type="PROSITE" id="PS51677"/>
    </source>
</evidence>
<dbReference type="Gene3D" id="3.20.20.370">
    <property type="entry name" value="Glycoside hydrolase/deacetylase"/>
    <property type="match status" value="1"/>
</dbReference>